<sequence>MSSNPTISVVMGAHNEEQYISESIESVLRQNFNDYEFLIIDDGSTDNTPSIIEHYSECDDRIKIITNSSNKGLMVSLNKGIAEARGEYIARMDADDRSLPERFAKQVQFLDANPHTHLVGCSVRYIGPHGDPLGVWSCSPSTNGPEGLMENGKDMAHASVLMRKSSIRAVNGYREPFALAEDLDLWVRLARKFGPKFSSVLPDILFEYRITPDLYRRRNIGEIYGSHVGELVGEEEKLQARISAHLEQATTELSPARYTSMYHITAGRLLRNYGNNTKAAKHFLTALRYDPAFFTKTGFQLLLDR</sequence>
<protein>
    <submittedName>
        <fullName evidence="5">Glycosyltransferase</fullName>
    </submittedName>
</protein>
<gene>
    <name evidence="5" type="ORF">MUK72_13635</name>
</gene>
<evidence type="ECO:0000256" key="3">
    <source>
        <dbReference type="ARBA" id="ARBA00022679"/>
    </source>
</evidence>
<dbReference type="CDD" id="cd00761">
    <property type="entry name" value="Glyco_tranf_GTA_type"/>
    <property type="match status" value="1"/>
</dbReference>
<dbReference type="InterPro" id="IPR029044">
    <property type="entry name" value="Nucleotide-diphossugar_trans"/>
</dbReference>
<dbReference type="InterPro" id="IPR050834">
    <property type="entry name" value="Glycosyltransf_2"/>
</dbReference>
<feature type="domain" description="Glycosyltransferase 2-like" evidence="4">
    <location>
        <begin position="8"/>
        <end position="130"/>
    </location>
</feature>
<keyword evidence="6" id="KW-1185">Reference proteome</keyword>
<comment type="similarity">
    <text evidence="1">Belongs to the glycosyltransferase 2 family.</text>
</comment>
<dbReference type="KEGG" id="hdo:MUK72_13635"/>
<evidence type="ECO:0000259" key="4">
    <source>
        <dbReference type="Pfam" id="PF00535"/>
    </source>
</evidence>
<organism evidence="5 6">
    <name type="scientific">Halococcus dombrowskii</name>
    <dbReference type="NCBI Taxonomy" id="179637"/>
    <lineage>
        <taxon>Archaea</taxon>
        <taxon>Methanobacteriati</taxon>
        <taxon>Methanobacteriota</taxon>
        <taxon>Stenosarchaea group</taxon>
        <taxon>Halobacteria</taxon>
        <taxon>Halobacteriales</taxon>
        <taxon>Halococcaceae</taxon>
        <taxon>Halococcus</taxon>
    </lineage>
</organism>
<evidence type="ECO:0000313" key="5">
    <source>
        <dbReference type="EMBL" id="UOO94996.1"/>
    </source>
</evidence>
<dbReference type="EMBL" id="CP095005">
    <property type="protein sequence ID" value="UOO94996.1"/>
    <property type="molecule type" value="Genomic_DNA"/>
</dbReference>
<name>A0AAX3AMV6_HALDO</name>
<dbReference type="Pfam" id="PF00535">
    <property type="entry name" value="Glycos_transf_2"/>
    <property type="match status" value="1"/>
</dbReference>
<dbReference type="SUPFAM" id="SSF53448">
    <property type="entry name" value="Nucleotide-diphospho-sugar transferases"/>
    <property type="match status" value="1"/>
</dbReference>
<keyword evidence="2" id="KW-0328">Glycosyltransferase</keyword>
<dbReference type="Gene3D" id="3.90.550.10">
    <property type="entry name" value="Spore Coat Polysaccharide Biosynthesis Protein SpsA, Chain A"/>
    <property type="match status" value="1"/>
</dbReference>
<reference evidence="5" key="1">
    <citation type="submission" date="2022-04" db="EMBL/GenBank/DDBJ databases">
        <title>Sequencing and genomic assembly of Halococcus dombrowskii.</title>
        <authorList>
            <person name="Lim S.W."/>
            <person name="MacLea K.S."/>
        </authorList>
    </citation>
    <scope>NUCLEOTIDE SEQUENCE</scope>
    <source>
        <strain evidence="5">H4</strain>
    </source>
</reference>
<proteinExistence type="inferred from homology"/>
<dbReference type="InterPro" id="IPR001173">
    <property type="entry name" value="Glyco_trans_2-like"/>
</dbReference>
<evidence type="ECO:0000256" key="1">
    <source>
        <dbReference type="ARBA" id="ARBA00006739"/>
    </source>
</evidence>
<evidence type="ECO:0000256" key="2">
    <source>
        <dbReference type="ARBA" id="ARBA00022676"/>
    </source>
</evidence>
<evidence type="ECO:0000313" key="6">
    <source>
        <dbReference type="Proteomes" id="UP000830542"/>
    </source>
</evidence>
<dbReference type="PANTHER" id="PTHR43685:SF5">
    <property type="entry name" value="GLYCOSYLTRANSFERASE EPSE-RELATED"/>
    <property type="match status" value="1"/>
</dbReference>
<dbReference type="RefSeq" id="WP_244702089.1">
    <property type="nucleotide sequence ID" value="NZ_BAAADN010000018.1"/>
</dbReference>
<keyword evidence="3" id="KW-0808">Transferase</keyword>
<dbReference type="GO" id="GO:0016757">
    <property type="term" value="F:glycosyltransferase activity"/>
    <property type="evidence" value="ECO:0007669"/>
    <property type="project" value="UniProtKB-KW"/>
</dbReference>
<accession>A0AAX3AMV6</accession>
<dbReference type="Proteomes" id="UP000830542">
    <property type="component" value="Chromosome"/>
</dbReference>
<dbReference type="GeneID" id="71762909"/>
<dbReference type="PANTHER" id="PTHR43685">
    <property type="entry name" value="GLYCOSYLTRANSFERASE"/>
    <property type="match status" value="1"/>
</dbReference>
<dbReference type="AlphaFoldDB" id="A0AAX3AMV6"/>